<organism evidence="1 2">
    <name type="scientific">Trifolium medium</name>
    <dbReference type="NCBI Taxonomy" id="97028"/>
    <lineage>
        <taxon>Eukaryota</taxon>
        <taxon>Viridiplantae</taxon>
        <taxon>Streptophyta</taxon>
        <taxon>Embryophyta</taxon>
        <taxon>Tracheophyta</taxon>
        <taxon>Spermatophyta</taxon>
        <taxon>Magnoliopsida</taxon>
        <taxon>eudicotyledons</taxon>
        <taxon>Gunneridae</taxon>
        <taxon>Pentapetalae</taxon>
        <taxon>rosids</taxon>
        <taxon>fabids</taxon>
        <taxon>Fabales</taxon>
        <taxon>Fabaceae</taxon>
        <taxon>Papilionoideae</taxon>
        <taxon>50 kb inversion clade</taxon>
        <taxon>NPAAA clade</taxon>
        <taxon>Hologalegina</taxon>
        <taxon>IRL clade</taxon>
        <taxon>Trifolieae</taxon>
        <taxon>Trifolium</taxon>
    </lineage>
</organism>
<feature type="non-terminal residue" evidence="1">
    <location>
        <position position="55"/>
    </location>
</feature>
<protein>
    <submittedName>
        <fullName evidence="1">Uncharacterized protein</fullName>
    </submittedName>
</protein>
<comment type="caution">
    <text evidence="1">The sequence shown here is derived from an EMBL/GenBank/DDBJ whole genome shotgun (WGS) entry which is preliminary data.</text>
</comment>
<evidence type="ECO:0000313" key="1">
    <source>
        <dbReference type="EMBL" id="MCI67274.1"/>
    </source>
</evidence>
<accession>A0A392U3J5</accession>
<proteinExistence type="predicted"/>
<keyword evidence="2" id="KW-1185">Reference proteome</keyword>
<sequence>MIDGFLRSQSLDLSLGEKSLAGRAVRAVVRRILAPASKLLSVVKTRSLGEELLAG</sequence>
<reference evidence="1 2" key="1">
    <citation type="journal article" date="2018" name="Front. Plant Sci.">
        <title>Red Clover (Trifolium pratense) and Zigzag Clover (T. medium) - A Picture of Genomic Similarities and Differences.</title>
        <authorList>
            <person name="Dluhosova J."/>
            <person name="Istvanek J."/>
            <person name="Nedelnik J."/>
            <person name="Repkova J."/>
        </authorList>
    </citation>
    <scope>NUCLEOTIDE SEQUENCE [LARGE SCALE GENOMIC DNA]</scope>
    <source>
        <strain evidence="2">cv. 10/8</strain>
        <tissue evidence="1">Leaf</tissue>
    </source>
</reference>
<dbReference type="Proteomes" id="UP000265520">
    <property type="component" value="Unassembled WGS sequence"/>
</dbReference>
<name>A0A392U3J5_9FABA</name>
<evidence type="ECO:0000313" key="2">
    <source>
        <dbReference type="Proteomes" id="UP000265520"/>
    </source>
</evidence>
<dbReference type="EMBL" id="LXQA010713167">
    <property type="protein sequence ID" value="MCI67274.1"/>
    <property type="molecule type" value="Genomic_DNA"/>
</dbReference>
<dbReference type="AlphaFoldDB" id="A0A392U3J5"/>